<dbReference type="EMBL" id="JARBHB010000004">
    <property type="protein sequence ID" value="KAJ8885359.1"/>
    <property type="molecule type" value="Genomic_DNA"/>
</dbReference>
<protein>
    <submittedName>
        <fullName evidence="2">Uncharacterized protein</fullName>
    </submittedName>
</protein>
<organism evidence="2 3">
    <name type="scientific">Dryococelus australis</name>
    <dbReference type="NCBI Taxonomy" id="614101"/>
    <lineage>
        <taxon>Eukaryota</taxon>
        <taxon>Metazoa</taxon>
        <taxon>Ecdysozoa</taxon>
        <taxon>Arthropoda</taxon>
        <taxon>Hexapoda</taxon>
        <taxon>Insecta</taxon>
        <taxon>Pterygota</taxon>
        <taxon>Neoptera</taxon>
        <taxon>Polyneoptera</taxon>
        <taxon>Phasmatodea</taxon>
        <taxon>Verophasmatodea</taxon>
        <taxon>Anareolatae</taxon>
        <taxon>Phasmatidae</taxon>
        <taxon>Eurycanthinae</taxon>
        <taxon>Dryococelus</taxon>
    </lineage>
</organism>
<feature type="region of interest" description="Disordered" evidence="1">
    <location>
        <begin position="59"/>
        <end position="174"/>
    </location>
</feature>
<accession>A0ABQ9HLU5</accession>
<dbReference type="PANTHER" id="PTHR10773:SF19">
    <property type="match status" value="1"/>
</dbReference>
<proteinExistence type="predicted"/>
<dbReference type="Proteomes" id="UP001159363">
    <property type="component" value="Chromosome X"/>
</dbReference>
<dbReference type="PANTHER" id="PTHR10773">
    <property type="entry name" value="DNA-DIRECTED RNA POLYMERASES I, II, AND III SUBUNIT RPABC2"/>
    <property type="match status" value="1"/>
</dbReference>
<gene>
    <name evidence="2" type="ORF">PR048_011556</name>
</gene>
<comment type="caution">
    <text evidence="2">The sequence shown here is derived from an EMBL/GenBank/DDBJ whole genome shotgun (WGS) entry which is preliminary data.</text>
</comment>
<feature type="compositionally biased region" description="Basic and acidic residues" evidence="1">
    <location>
        <begin position="59"/>
        <end position="71"/>
    </location>
</feature>
<sequence>MNPDKTSDSHGRRLVKIALDVLHSNPEYVHVKVSEDKGPKRLLTNSHHAKTLANRAIKETAEEPSDVKCDDCDSYIPSSHESSDTDEHSVPDAQSFRTDLSPHHVLKTQSITTGNCSISTTQNGKTPTSPQPSTSMNGNNPPASHTPPKNGHTHSATPQHSPAKKRHISDPSTACTNQTAWKLERNQLDRKSTCRFSENPRYVFHKPKKDLCKRCVAHKEMTSGSSQNYDETPYLKHLERKHAAREHRNEVKEAAKNDSYILAFNFDLQAIFNTPKGAAGPFFYLRKLAVYNLTLYKLRNQDVQCFTWDETEGKWTRQQKNATFANMSLHVVRNHPTIQLINHAFFEHGRNQMECDSIHSKIEQKAKAIPVYTPDRWVQIMRPACANPRPYKVTILLHDDFQDFNNTKE</sequence>
<evidence type="ECO:0000313" key="3">
    <source>
        <dbReference type="Proteomes" id="UP001159363"/>
    </source>
</evidence>
<keyword evidence="3" id="KW-1185">Reference proteome</keyword>
<feature type="compositionally biased region" description="Basic and acidic residues" evidence="1">
    <location>
        <begin position="81"/>
        <end position="90"/>
    </location>
</feature>
<feature type="compositionally biased region" description="Polar residues" evidence="1">
    <location>
        <begin position="107"/>
        <end position="143"/>
    </location>
</feature>
<name>A0ABQ9HLU5_9NEOP</name>
<reference evidence="2 3" key="1">
    <citation type="submission" date="2023-02" db="EMBL/GenBank/DDBJ databases">
        <title>LHISI_Scaffold_Assembly.</title>
        <authorList>
            <person name="Stuart O.P."/>
            <person name="Cleave R."/>
            <person name="Magrath M.J.L."/>
            <person name="Mikheyev A.S."/>
        </authorList>
    </citation>
    <scope>NUCLEOTIDE SEQUENCE [LARGE SCALE GENOMIC DNA]</scope>
    <source>
        <strain evidence="2">Daus_M_001</strain>
        <tissue evidence="2">Leg muscle</tissue>
    </source>
</reference>
<evidence type="ECO:0000256" key="1">
    <source>
        <dbReference type="SAM" id="MobiDB-lite"/>
    </source>
</evidence>
<evidence type="ECO:0000313" key="2">
    <source>
        <dbReference type="EMBL" id="KAJ8885359.1"/>
    </source>
</evidence>